<comment type="similarity">
    <text evidence="1 6">Belongs to the cytochrome P450 family.</text>
</comment>
<dbReference type="PRINTS" id="PR00463">
    <property type="entry name" value="EP450I"/>
</dbReference>
<keyword evidence="3 5" id="KW-0408">Iron</keyword>
<dbReference type="AlphaFoldDB" id="A0A9J6GES0"/>
<dbReference type="GO" id="GO:0006082">
    <property type="term" value="P:organic acid metabolic process"/>
    <property type="evidence" value="ECO:0007669"/>
    <property type="project" value="TreeGrafter"/>
</dbReference>
<feature type="binding site" description="axial binding residue" evidence="5">
    <location>
        <position position="227"/>
    </location>
    <ligand>
        <name>heme</name>
        <dbReference type="ChEBI" id="CHEBI:30413"/>
    </ligand>
    <ligandPart>
        <name>Fe</name>
        <dbReference type="ChEBI" id="CHEBI:18248"/>
    </ligandPart>
</feature>
<dbReference type="GO" id="GO:0006805">
    <property type="term" value="P:xenobiotic metabolic process"/>
    <property type="evidence" value="ECO:0007669"/>
    <property type="project" value="TreeGrafter"/>
</dbReference>
<comment type="caution">
    <text evidence="7">The sequence shown here is derived from an EMBL/GenBank/DDBJ whole genome shotgun (WGS) entry which is preliminary data.</text>
</comment>
<dbReference type="OrthoDB" id="1055148at2759"/>
<dbReference type="SUPFAM" id="SSF48264">
    <property type="entry name" value="Cytochrome P450"/>
    <property type="match status" value="1"/>
</dbReference>
<dbReference type="GO" id="GO:0005506">
    <property type="term" value="F:iron ion binding"/>
    <property type="evidence" value="ECO:0007669"/>
    <property type="project" value="InterPro"/>
</dbReference>
<evidence type="ECO:0000256" key="6">
    <source>
        <dbReference type="RuleBase" id="RU000461"/>
    </source>
</evidence>
<gene>
    <name evidence="7" type="ORF">HPB48_018656</name>
</gene>
<evidence type="ECO:0000256" key="2">
    <source>
        <dbReference type="ARBA" id="ARBA00022723"/>
    </source>
</evidence>
<keyword evidence="8" id="KW-1185">Reference proteome</keyword>
<dbReference type="EMBL" id="JABSTR010000006">
    <property type="protein sequence ID" value="KAH9373699.1"/>
    <property type="molecule type" value="Genomic_DNA"/>
</dbReference>
<keyword evidence="5 6" id="KW-0349">Heme</keyword>
<dbReference type="Proteomes" id="UP000821853">
    <property type="component" value="Chromosome 4"/>
</dbReference>
<keyword evidence="4 6" id="KW-0503">Monooxygenase</keyword>
<dbReference type="GO" id="GO:0005737">
    <property type="term" value="C:cytoplasm"/>
    <property type="evidence" value="ECO:0007669"/>
    <property type="project" value="TreeGrafter"/>
</dbReference>
<dbReference type="Gene3D" id="1.10.630.10">
    <property type="entry name" value="Cytochrome P450"/>
    <property type="match status" value="1"/>
</dbReference>
<dbReference type="InterPro" id="IPR017972">
    <property type="entry name" value="Cyt_P450_CS"/>
</dbReference>
<dbReference type="InterPro" id="IPR002401">
    <property type="entry name" value="Cyt_P450_E_grp-I"/>
</dbReference>
<evidence type="ECO:0000256" key="5">
    <source>
        <dbReference type="PIRSR" id="PIRSR602401-1"/>
    </source>
</evidence>
<organism evidence="7 8">
    <name type="scientific">Haemaphysalis longicornis</name>
    <name type="common">Bush tick</name>
    <dbReference type="NCBI Taxonomy" id="44386"/>
    <lineage>
        <taxon>Eukaryota</taxon>
        <taxon>Metazoa</taxon>
        <taxon>Ecdysozoa</taxon>
        <taxon>Arthropoda</taxon>
        <taxon>Chelicerata</taxon>
        <taxon>Arachnida</taxon>
        <taxon>Acari</taxon>
        <taxon>Parasitiformes</taxon>
        <taxon>Ixodida</taxon>
        <taxon>Ixodoidea</taxon>
        <taxon>Ixodidae</taxon>
        <taxon>Haemaphysalinae</taxon>
        <taxon>Haemaphysalis</taxon>
    </lineage>
</organism>
<dbReference type="PRINTS" id="PR00385">
    <property type="entry name" value="P450"/>
</dbReference>
<comment type="cofactor">
    <cofactor evidence="5">
        <name>heme</name>
        <dbReference type="ChEBI" id="CHEBI:30413"/>
    </cofactor>
</comment>
<keyword evidence="2 5" id="KW-0479">Metal-binding</keyword>
<dbReference type="GO" id="GO:0020037">
    <property type="term" value="F:heme binding"/>
    <property type="evidence" value="ECO:0007669"/>
    <property type="project" value="InterPro"/>
</dbReference>
<evidence type="ECO:0000256" key="1">
    <source>
        <dbReference type="ARBA" id="ARBA00010617"/>
    </source>
</evidence>
<dbReference type="Pfam" id="PF00067">
    <property type="entry name" value="p450"/>
    <property type="match status" value="1"/>
</dbReference>
<dbReference type="InterPro" id="IPR036396">
    <property type="entry name" value="Cyt_P450_sf"/>
</dbReference>
<dbReference type="PANTHER" id="PTHR24300:SF375">
    <property type="entry name" value="CYTOCHROME P450 FAMILY"/>
    <property type="match status" value="1"/>
</dbReference>
<sequence>MFMRFDITIIKAILNDWIVAEWFRRKQARVFHCYRNETNDRKGRMEHYIGRDFIDGYLRKIEENKGTTTHYNLASLEGSTLNFYSASTNTVRTAVLWDLYIMASDPDGLQARVQREIDSALGRHKSPDWDDRRNMPFTMACILEQQRWRTATPIGVPRAAERDTFIGGYHIPAGTVVIPNLWSLHNDPKYWHNPSQYDPTRFLNPDGTEVNDKQPAFLPFSMGKRGCPGQTLALMEIFLYVTGILQRFTVLPEEGVTLSFDAEDALLSVVNDTQKLRFVAR</sequence>
<dbReference type="VEuPathDB" id="VectorBase:HLOH_055441"/>
<evidence type="ECO:0000313" key="7">
    <source>
        <dbReference type="EMBL" id="KAH9373699.1"/>
    </source>
</evidence>
<evidence type="ECO:0000256" key="3">
    <source>
        <dbReference type="ARBA" id="ARBA00023004"/>
    </source>
</evidence>
<reference evidence="7 8" key="1">
    <citation type="journal article" date="2020" name="Cell">
        <title>Large-Scale Comparative Analyses of Tick Genomes Elucidate Their Genetic Diversity and Vector Capacities.</title>
        <authorList>
            <consortium name="Tick Genome and Microbiome Consortium (TIGMIC)"/>
            <person name="Jia N."/>
            <person name="Wang J."/>
            <person name="Shi W."/>
            <person name="Du L."/>
            <person name="Sun Y."/>
            <person name="Zhan W."/>
            <person name="Jiang J.F."/>
            <person name="Wang Q."/>
            <person name="Zhang B."/>
            <person name="Ji P."/>
            <person name="Bell-Sakyi L."/>
            <person name="Cui X.M."/>
            <person name="Yuan T.T."/>
            <person name="Jiang B.G."/>
            <person name="Yang W.F."/>
            <person name="Lam T.T."/>
            <person name="Chang Q.C."/>
            <person name="Ding S.J."/>
            <person name="Wang X.J."/>
            <person name="Zhu J.G."/>
            <person name="Ruan X.D."/>
            <person name="Zhao L."/>
            <person name="Wei J.T."/>
            <person name="Ye R.Z."/>
            <person name="Que T.C."/>
            <person name="Du C.H."/>
            <person name="Zhou Y.H."/>
            <person name="Cheng J.X."/>
            <person name="Dai P.F."/>
            <person name="Guo W.B."/>
            <person name="Han X.H."/>
            <person name="Huang E.J."/>
            <person name="Li L.F."/>
            <person name="Wei W."/>
            <person name="Gao Y.C."/>
            <person name="Liu J.Z."/>
            <person name="Shao H.Z."/>
            <person name="Wang X."/>
            <person name="Wang C.C."/>
            <person name="Yang T.C."/>
            <person name="Huo Q.B."/>
            <person name="Li W."/>
            <person name="Chen H.Y."/>
            <person name="Chen S.E."/>
            <person name="Zhou L.G."/>
            <person name="Ni X.B."/>
            <person name="Tian J.H."/>
            <person name="Sheng Y."/>
            <person name="Liu T."/>
            <person name="Pan Y.S."/>
            <person name="Xia L.Y."/>
            <person name="Li J."/>
            <person name="Zhao F."/>
            <person name="Cao W.C."/>
        </authorList>
    </citation>
    <scope>NUCLEOTIDE SEQUENCE [LARGE SCALE GENOMIC DNA]</scope>
    <source>
        <strain evidence="7">HaeL-2018</strain>
    </source>
</reference>
<evidence type="ECO:0008006" key="9">
    <source>
        <dbReference type="Google" id="ProtNLM"/>
    </source>
</evidence>
<dbReference type="PANTHER" id="PTHR24300">
    <property type="entry name" value="CYTOCHROME P450 508A4-RELATED"/>
    <property type="match status" value="1"/>
</dbReference>
<protein>
    <recommendedName>
        <fullName evidence="9">Cytochrome P450</fullName>
    </recommendedName>
</protein>
<dbReference type="OMA" id="PLNITHE"/>
<accession>A0A9J6GES0</accession>
<evidence type="ECO:0000256" key="4">
    <source>
        <dbReference type="ARBA" id="ARBA00023033"/>
    </source>
</evidence>
<dbReference type="InterPro" id="IPR001128">
    <property type="entry name" value="Cyt_P450"/>
</dbReference>
<dbReference type="GO" id="GO:0016712">
    <property type="term" value="F:oxidoreductase activity, acting on paired donors, with incorporation or reduction of molecular oxygen, reduced flavin or flavoprotein as one donor, and incorporation of one atom of oxygen"/>
    <property type="evidence" value="ECO:0007669"/>
    <property type="project" value="TreeGrafter"/>
</dbReference>
<keyword evidence="6" id="KW-0560">Oxidoreductase</keyword>
<evidence type="ECO:0000313" key="8">
    <source>
        <dbReference type="Proteomes" id="UP000821853"/>
    </source>
</evidence>
<dbReference type="PROSITE" id="PS00086">
    <property type="entry name" value="CYTOCHROME_P450"/>
    <property type="match status" value="1"/>
</dbReference>
<dbReference type="InterPro" id="IPR050182">
    <property type="entry name" value="Cytochrome_P450_fam2"/>
</dbReference>
<proteinExistence type="inferred from homology"/>
<name>A0A9J6GES0_HAELO</name>